<dbReference type="SUPFAM" id="SSF53271">
    <property type="entry name" value="PRTase-like"/>
    <property type="match status" value="1"/>
</dbReference>
<dbReference type="GO" id="GO:0044205">
    <property type="term" value="P:'de novo' UMP biosynthetic process"/>
    <property type="evidence" value="ECO:0007669"/>
    <property type="project" value="UniProtKB-UniRule"/>
</dbReference>
<reference evidence="8" key="2">
    <citation type="submission" date="2020-09" db="EMBL/GenBank/DDBJ databases">
        <authorList>
            <person name="Sun Q."/>
            <person name="Ohkuma M."/>
        </authorList>
    </citation>
    <scope>NUCLEOTIDE SEQUENCE</scope>
    <source>
        <strain evidence="8">JCM 18487</strain>
    </source>
</reference>
<feature type="binding site" description="in other chain" evidence="6">
    <location>
        <begin position="134"/>
        <end position="142"/>
    </location>
    <ligand>
        <name>5-phospho-alpha-D-ribose 1-diphosphate</name>
        <dbReference type="ChEBI" id="CHEBI:58017"/>
        <note>ligand shared between dimeric partners</note>
    </ligand>
</feature>
<dbReference type="AlphaFoldDB" id="A0A917K414"/>
<dbReference type="EMBL" id="BMOY01000003">
    <property type="protein sequence ID" value="GGI97400.1"/>
    <property type="molecule type" value="Genomic_DNA"/>
</dbReference>
<dbReference type="NCBIfam" id="TIGR00336">
    <property type="entry name" value="pyrE"/>
    <property type="match status" value="1"/>
</dbReference>
<name>A0A917K414_9BACL</name>
<protein>
    <recommendedName>
        <fullName evidence="2 6">Orotate phosphoribosyltransferase</fullName>
        <shortName evidence="6">OPRT</shortName>
        <shortName evidence="6">OPRTase</shortName>
        <ecNumber evidence="2 6">2.4.2.10</ecNumber>
    </recommendedName>
</protein>
<dbReference type="GO" id="GO:0019856">
    <property type="term" value="P:pyrimidine nucleobase biosynthetic process"/>
    <property type="evidence" value="ECO:0007669"/>
    <property type="project" value="TreeGrafter"/>
</dbReference>
<dbReference type="Gene3D" id="3.40.50.2020">
    <property type="match status" value="1"/>
</dbReference>
<evidence type="ECO:0000313" key="9">
    <source>
        <dbReference type="Proteomes" id="UP000637695"/>
    </source>
</evidence>
<evidence type="ECO:0000256" key="2">
    <source>
        <dbReference type="ARBA" id="ARBA00011971"/>
    </source>
</evidence>
<organism evidence="8 9">
    <name type="scientific">Alicyclobacillus cellulosilyticus</name>
    <dbReference type="NCBI Taxonomy" id="1003997"/>
    <lineage>
        <taxon>Bacteria</taxon>
        <taxon>Bacillati</taxon>
        <taxon>Bacillota</taxon>
        <taxon>Bacilli</taxon>
        <taxon>Bacillales</taxon>
        <taxon>Alicyclobacillaceae</taxon>
        <taxon>Alicyclobacillus</taxon>
    </lineage>
</organism>
<dbReference type="PANTHER" id="PTHR19278:SF9">
    <property type="entry name" value="URIDINE 5'-MONOPHOSPHATE SYNTHASE"/>
    <property type="match status" value="1"/>
</dbReference>
<feature type="domain" description="Phosphoribosyltransferase" evidence="7">
    <location>
        <begin position="78"/>
        <end position="159"/>
    </location>
</feature>
<evidence type="ECO:0000256" key="3">
    <source>
        <dbReference type="ARBA" id="ARBA00022676"/>
    </source>
</evidence>
<sequence length="224" mass="24112">MRDEMTGFYSGPPEVAVALARGLLQVGAVEIRPREPFTWSSGWLAPMYCDNRMILAYPVLRNLVADAFLAIVRREYPGVDVIAGTATAGIPHAAVLADRLGIAGAYVRSSAKDHGKQKQVEGRVRAGDRVVVVEDTVSTGQSVLRAVAALRGQGANVLAVLAIYSYDFPQAAAALTGAQVPLYRLVHYDALIAQARALGMVAEADMAALRVWRQDPAHYRIPET</sequence>
<comment type="function">
    <text evidence="6">Catalyzes the transfer of a ribosyl phosphate group from 5-phosphoribose 1-diphosphate to orotate, leading to the formation of orotidine monophosphate (OMP).</text>
</comment>
<dbReference type="GO" id="GO:0000287">
    <property type="term" value="F:magnesium ion binding"/>
    <property type="evidence" value="ECO:0007669"/>
    <property type="project" value="UniProtKB-UniRule"/>
</dbReference>
<evidence type="ECO:0000256" key="1">
    <source>
        <dbReference type="ARBA" id="ARBA00004889"/>
    </source>
</evidence>
<proteinExistence type="inferred from homology"/>
<comment type="caution">
    <text evidence="8">The sequence shown here is derived from an EMBL/GenBank/DDBJ whole genome shotgun (WGS) entry which is preliminary data.</text>
</comment>
<evidence type="ECO:0000256" key="6">
    <source>
        <dbReference type="HAMAP-Rule" id="MF_01208"/>
    </source>
</evidence>
<keyword evidence="6" id="KW-0460">Magnesium</keyword>
<keyword evidence="4 6" id="KW-0808">Transferase</keyword>
<comment type="catalytic activity">
    <reaction evidence="6">
        <text>orotidine 5'-phosphate + diphosphate = orotate + 5-phospho-alpha-D-ribose 1-diphosphate</text>
        <dbReference type="Rhea" id="RHEA:10380"/>
        <dbReference type="ChEBI" id="CHEBI:30839"/>
        <dbReference type="ChEBI" id="CHEBI:33019"/>
        <dbReference type="ChEBI" id="CHEBI:57538"/>
        <dbReference type="ChEBI" id="CHEBI:58017"/>
        <dbReference type="EC" id="2.4.2.10"/>
    </reaction>
</comment>
<dbReference type="HAMAP" id="MF_01208">
    <property type="entry name" value="PyrE"/>
    <property type="match status" value="1"/>
</dbReference>
<accession>A0A917K414</accession>
<dbReference type="GO" id="GO:0004588">
    <property type="term" value="F:orotate phosphoribosyltransferase activity"/>
    <property type="evidence" value="ECO:0007669"/>
    <property type="project" value="UniProtKB-UniRule"/>
</dbReference>
<comment type="caution">
    <text evidence="6">Lacks conserved residue(s) required for the propagation of feature annotation.</text>
</comment>
<dbReference type="InterPro" id="IPR023031">
    <property type="entry name" value="OPRT"/>
</dbReference>
<dbReference type="CDD" id="cd06223">
    <property type="entry name" value="PRTases_typeI"/>
    <property type="match status" value="1"/>
</dbReference>
<feature type="binding site" evidence="6">
    <location>
        <position position="112"/>
    </location>
    <ligand>
        <name>5-phospho-alpha-D-ribose 1-diphosphate</name>
        <dbReference type="ChEBI" id="CHEBI:58017"/>
        <note>ligand shared between dimeric partners</note>
    </ligand>
</feature>
<evidence type="ECO:0000256" key="4">
    <source>
        <dbReference type="ARBA" id="ARBA00022679"/>
    </source>
</evidence>
<gene>
    <name evidence="6 8" type="primary">pyrE</name>
    <name evidence="8" type="ORF">GCM10010885_03810</name>
</gene>
<dbReference type="Proteomes" id="UP000637695">
    <property type="component" value="Unassembled WGS sequence"/>
</dbReference>
<feature type="binding site" evidence="6">
    <location>
        <position position="108"/>
    </location>
    <ligand>
        <name>5-phospho-alpha-D-ribose 1-diphosphate</name>
        <dbReference type="ChEBI" id="CHEBI:58017"/>
        <note>ligand shared between dimeric partners</note>
    </ligand>
</feature>
<evidence type="ECO:0000256" key="5">
    <source>
        <dbReference type="ARBA" id="ARBA00022975"/>
    </source>
</evidence>
<keyword evidence="3 6" id="KW-0328">Glycosyltransferase</keyword>
<comment type="subunit">
    <text evidence="6">Homodimer.</text>
</comment>
<evidence type="ECO:0000313" key="8">
    <source>
        <dbReference type="EMBL" id="GGI97400.1"/>
    </source>
</evidence>
<reference evidence="8" key="1">
    <citation type="journal article" date="2014" name="Int. J. Syst. Evol. Microbiol.">
        <title>Complete genome sequence of Corynebacterium casei LMG S-19264T (=DSM 44701T), isolated from a smear-ripened cheese.</title>
        <authorList>
            <consortium name="US DOE Joint Genome Institute (JGI-PGF)"/>
            <person name="Walter F."/>
            <person name="Albersmeier A."/>
            <person name="Kalinowski J."/>
            <person name="Ruckert C."/>
        </authorList>
    </citation>
    <scope>NUCLEOTIDE SEQUENCE</scope>
    <source>
        <strain evidence="8">JCM 18487</strain>
    </source>
</reference>
<evidence type="ECO:0000259" key="7">
    <source>
        <dbReference type="Pfam" id="PF00156"/>
    </source>
</evidence>
<dbReference type="InterPro" id="IPR029057">
    <property type="entry name" value="PRTase-like"/>
</dbReference>
<dbReference type="InterPro" id="IPR004467">
    <property type="entry name" value="Or_phspho_trans_dom"/>
</dbReference>
<dbReference type="PANTHER" id="PTHR19278">
    <property type="entry name" value="OROTATE PHOSPHORIBOSYLTRANSFERASE"/>
    <property type="match status" value="1"/>
</dbReference>
<dbReference type="Pfam" id="PF00156">
    <property type="entry name" value="Pribosyltran"/>
    <property type="match status" value="1"/>
</dbReference>
<keyword evidence="9" id="KW-1185">Reference proteome</keyword>
<feature type="binding site" evidence="6">
    <location>
        <position position="138"/>
    </location>
    <ligand>
        <name>orotate</name>
        <dbReference type="ChEBI" id="CHEBI:30839"/>
    </ligand>
</feature>
<dbReference type="EC" id="2.4.2.10" evidence="2 6"/>
<comment type="cofactor">
    <cofactor evidence="6">
        <name>Mg(2+)</name>
        <dbReference type="ChEBI" id="CHEBI:18420"/>
    </cofactor>
</comment>
<keyword evidence="5 6" id="KW-0665">Pyrimidine biosynthesis</keyword>
<comment type="pathway">
    <text evidence="1 6">Pyrimidine metabolism; UMP biosynthesis via de novo pathway; UMP from orotate: step 1/2.</text>
</comment>
<comment type="similarity">
    <text evidence="6">Belongs to the purine/pyrimidine phosphoribosyltransferase family. PyrE subfamily.</text>
</comment>
<feature type="binding site" evidence="6">
    <location>
        <position position="114"/>
    </location>
    <ligand>
        <name>5-phospho-alpha-D-ribose 1-diphosphate</name>
        <dbReference type="ChEBI" id="CHEBI:58017"/>
        <note>ligand shared between dimeric partners</note>
    </ligand>
</feature>
<dbReference type="InterPro" id="IPR000836">
    <property type="entry name" value="PRTase_dom"/>
</dbReference>